<dbReference type="Gene3D" id="3.40.570.10">
    <property type="entry name" value="Extracellular Endonuclease, subunit A"/>
    <property type="match status" value="1"/>
</dbReference>
<dbReference type="SUPFAM" id="SSF54060">
    <property type="entry name" value="His-Me finger endonucleases"/>
    <property type="match status" value="1"/>
</dbReference>
<evidence type="ECO:0000313" key="2">
    <source>
        <dbReference type="EMBL" id="MBL3655185.1"/>
    </source>
</evidence>
<keyword evidence="2" id="KW-0255">Endonuclease</keyword>
<dbReference type="AlphaFoldDB" id="A0A937F6F9"/>
<name>A0A937F6F9_9BACT</name>
<dbReference type="EMBL" id="JAESIY010000002">
    <property type="protein sequence ID" value="MBL3655185.1"/>
    <property type="molecule type" value="Genomic_DNA"/>
</dbReference>
<protein>
    <submittedName>
        <fullName evidence="2">DNA/RNA non-specific endonuclease</fullName>
    </submittedName>
</protein>
<proteinExistence type="predicted"/>
<dbReference type="InterPro" id="IPR001604">
    <property type="entry name" value="Endo_G_ENPP1-like_dom"/>
</dbReference>
<dbReference type="Pfam" id="PF01223">
    <property type="entry name" value="Endonuclease_NS"/>
    <property type="match status" value="1"/>
</dbReference>
<dbReference type="InterPro" id="IPR044929">
    <property type="entry name" value="DNA/RNA_non-sp_Endonuclease_sf"/>
</dbReference>
<keyword evidence="2" id="KW-0540">Nuclease</keyword>
<dbReference type="Proteomes" id="UP000659388">
    <property type="component" value="Unassembled WGS sequence"/>
</dbReference>
<keyword evidence="2" id="KW-0378">Hydrolase</keyword>
<dbReference type="GO" id="GO:0046872">
    <property type="term" value="F:metal ion binding"/>
    <property type="evidence" value="ECO:0007669"/>
    <property type="project" value="InterPro"/>
</dbReference>
<organism evidence="2 3">
    <name type="scientific">Fulvivirga sediminis</name>
    <dbReference type="NCBI Taxonomy" id="2803949"/>
    <lineage>
        <taxon>Bacteria</taxon>
        <taxon>Pseudomonadati</taxon>
        <taxon>Bacteroidota</taxon>
        <taxon>Cytophagia</taxon>
        <taxon>Cytophagales</taxon>
        <taxon>Fulvivirgaceae</taxon>
        <taxon>Fulvivirga</taxon>
    </lineage>
</organism>
<evidence type="ECO:0000259" key="1">
    <source>
        <dbReference type="Pfam" id="PF01223"/>
    </source>
</evidence>
<evidence type="ECO:0000313" key="3">
    <source>
        <dbReference type="Proteomes" id="UP000659388"/>
    </source>
</evidence>
<accession>A0A937F6F9</accession>
<comment type="caution">
    <text evidence="2">The sequence shown here is derived from an EMBL/GenBank/DDBJ whole genome shotgun (WGS) entry which is preliminary data.</text>
</comment>
<dbReference type="GO" id="GO:0004519">
    <property type="term" value="F:endonuclease activity"/>
    <property type="evidence" value="ECO:0007669"/>
    <property type="project" value="UniProtKB-KW"/>
</dbReference>
<dbReference type="GO" id="GO:0016787">
    <property type="term" value="F:hydrolase activity"/>
    <property type="evidence" value="ECO:0007669"/>
    <property type="project" value="InterPro"/>
</dbReference>
<dbReference type="InterPro" id="IPR044925">
    <property type="entry name" value="His-Me_finger_sf"/>
</dbReference>
<reference evidence="2" key="1">
    <citation type="submission" date="2021-01" db="EMBL/GenBank/DDBJ databases">
        <title>Fulvivirga kasyanovii gen. nov., sp nov., a novel member of the phylum Bacteroidetes isolated from seawater in a mussel farm.</title>
        <authorList>
            <person name="Zhao L.-H."/>
            <person name="Wang Z.-J."/>
        </authorList>
    </citation>
    <scope>NUCLEOTIDE SEQUENCE</scope>
    <source>
        <strain evidence="2">2943</strain>
    </source>
</reference>
<dbReference type="GO" id="GO:0003676">
    <property type="term" value="F:nucleic acid binding"/>
    <property type="evidence" value="ECO:0007669"/>
    <property type="project" value="InterPro"/>
</dbReference>
<feature type="domain" description="DNA/RNA non-specific endonuclease/pyrophosphatase/phosphodiesterase" evidence="1">
    <location>
        <begin position="1"/>
        <end position="42"/>
    </location>
</feature>
<gene>
    <name evidence="2" type="ORF">JL102_03530</name>
</gene>
<keyword evidence="3" id="KW-1185">Reference proteome</keyword>
<sequence length="47" mass="5528">MTPQKSYLNQGAWLALEEKVRNMVNKYKVVYVMTGPLYERDATTSFR</sequence>